<dbReference type="InterPro" id="IPR018060">
    <property type="entry name" value="HTH_AraC"/>
</dbReference>
<comment type="caution">
    <text evidence="5">The sequence shown here is derived from an EMBL/GenBank/DDBJ whole genome shotgun (WGS) entry which is preliminary data.</text>
</comment>
<keyword evidence="6" id="KW-1185">Reference proteome</keyword>
<dbReference type="PANTHER" id="PTHR43130">
    <property type="entry name" value="ARAC-FAMILY TRANSCRIPTIONAL REGULATOR"/>
    <property type="match status" value="1"/>
</dbReference>
<dbReference type="SUPFAM" id="SSF52317">
    <property type="entry name" value="Class I glutamine amidotransferase-like"/>
    <property type="match status" value="1"/>
</dbReference>
<dbReference type="SMART" id="SM00342">
    <property type="entry name" value="HTH_ARAC"/>
    <property type="match status" value="1"/>
</dbReference>
<sequence length="312" mass="32894">MTPDAPTSISFAVFDGFSNMVLASAMEPLRAACAISGRPLFEWRVLTLGGAAVQSSSGLVLQADGALGDAAAADLLVVVAGYGARAQAAEPGLRFALQAAIRQAEIVAGLDMGPWLIAACGALDGRRATVHWQEVEAFAETFLEVEVVDESSAVDQGRWSAGSATSAMALILDLIRKAGGEVLAYDVSTLFVFDPAETRMPASGAVSAPLHRALRIMLRSIEEPLPLRQIAERAGVSPRTLERAFARELGVTAGRYYTTIRLSHAQNLAVETEIPLHLIAARCGFASAATLGRAFRAAYGQTLSEVRRAARG</sequence>
<dbReference type="PROSITE" id="PS00041">
    <property type="entry name" value="HTH_ARAC_FAMILY_1"/>
    <property type="match status" value="1"/>
</dbReference>
<organism evidence="5 6">
    <name type="scientific">Pseudoroseicyclus aestuarii</name>
    <dbReference type="NCBI Taxonomy" id="1795041"/>
    <lineage>
        <taxon>Bacteria</taxon>
        <taxon>Pseudomonadati</taxon>
        <taxon>Pseudomonadota</taxon>
        <taxon>Alphaproteobacteria</taxon>
        <taxon>Rhodobacterales</taxon>
        <taxon>Paracoccaceae</taxon>
        <taxon>Pseudoroseicyclus</taxon>
    </lineage>
</organism>
<keyword evidence="1" id="KW-0805">Transcription regulation</keyword>
<evidence type="ECO:0000256" key="3">
    <source>
        <dbReference type="ARBA" id="ARBA00023163"/>
    </source>
</evidence>
<evidence type="ECO:0000313" key="5">
    <source>
        <dbReference type="EMBL" id="PYE81361.1"/>
    </source>
</evidence>
<accession>A0A318SMQ1</accession>
<evidence type="ECO:0000256" key="2">
    <source>
        <dbReference type="ARBA" id="ARBA00023125"/>
    </source>
</evidence>
<dbReference type="CDD" id="cd03136">
    <property type="entry name" value="GATase1_AraC_ArgR_like"/>
    <property type="match status" value="1"/>
</dbReference>
<proteinExistence type="predicted"/>
<protein>
    <submittedName>
        <fullName evidence="5">AraC family transcriptional regulator with amidase-like domain</fullName>
    </submittedName>
</protein>
<dbReference type="GO" id="GO:0003700">
    <property type="term" value="F:DNA-binding transcription factor activity"/>
    <property type="evidence" value="ECO:0007669"/>
    <property type="project" value="InterPro"/>
</dbReference>
<dbReference type="OrthoDB" id="9793400at2"/>
<dbReference type="RefSeq" id="WP_110815378.1">
    <property type="nucleotide sequence ID" value="NZ_QJTE01000006.1"/>
</dbReference>
<dbReference type="InterPro" id="IPR052158">
    <property type="entry name" value="INH-QAR"/>
</dbReference>
<reference evidence="5 6" key="1">
    <citation type="submission" date="2018-06" db="EMBL/GenBank/DDBJ databases">
        <title>Genomic Encyclopedia of Type Strains, Phase III (KMG-III): the genomes of soil and plant-associated and newly described type strains.</title>
        <authorList>
            <person name="Whitman W."/>
        </authorList>
    </citation>
    <scope>NUCLEOTIDE SEQUENCE [LARGE SCALE GENOMIC DNA]</scope>
    <source>
        <strain evidence="5 6">CECT 9025</strain>
    </source>
</reference>
<gene>
    <name evidence="5" type="ORF">DFP88_10639</name>
</gene>
<feature type="domain" description="HTH araC/xylS-type" evidence="4">
    <location>
        <begin position="211"/>
        <end position="309"/>
    </location>
</feature>
<dbReference type="Proteomes" id="UP000248311">
    <property type="component" value="Unassembled WGS sequence"/>
</dbReference>
<dbReference type="InterPro" id="IPR029062">
    <property type="entry name" value="Class_I_gatase-like"/>
</dbReference>
<keyword evidence="2" id="KW-0238">DNA-binding</keyword>
<dbReference type="SUPFAM" id="SSF46689">
    <property type="entry name" value="Homeodomain-like"/>
    <property type="match status" value="2"/>
</dbReference>
<evidence type="ECO:0000256" key="1">
    <source>
        <dbReference type="ARBA" id="ARBA00023015"/>
    </source>
</evidence>
<evidence type="ECO:0000313" key="6">
    <source>
        <dbReference type="Proteomes" id="UP000248311"/>
    </source>
</evidence>
<dbReference type="InterPro" id="IPR009057">
    <property type="entry name" value="Homeodomain-like_sf"/>
</dbReference>
<dbReference type="PROSITE" id="PS01124">
    <property type="entry name" value="HTH_ARAC_FAMILY_2"/>
    <property type="match status" value="1"/>
</dbReference>
<dbReference type="Pfam" id="PF12833">
    <property type="entry name" value="HTH_18"/>
    <property type="match status" value="1"/>
</dbReference>
<evidence type="ECO:0000259" key="4">
    <source>
        <dbReference type="PROSITE" id="PS01124"/>
    </source>
</evidence>
<dbReference type="PANTHER" id="PTHR43130:SF3">
    <property type="entry name" value="HTH-TYPE TRANSCRIPTIONAL REGULATOR RV1931C"/>
    <property type="match status" value="1"/>
</dbReference>
<name>A0A318SMQ1_9RHOB</name>
<dbReference type="AlphaFoldDB" id="A0A318SMQ1"/>
<dbReference type="InterPro" id="IPR018062">
    <property type="entry name" value="HTH_AraC-typ_CS"/>
</dbReference>
<keyword evidence="3" id="KW-0804">Transcription</keyword>
<dbReference type="InterPro" id="IPR002818">
    <property type="entry name" value="DJ-1/PfpI"/>
</dbReference>
<dbReference type="Gene3D" id="3.40.50.880">
    <property type="match status" value="1"/>
</dbReference>
<dbReference type="GO" id="GO:0043565">
    <property type="term" value="F:sequence-specific DNA binding"/>
    <property type="evidence" value="ECO:0007669"/>
    <property type="project" value="InterPro"/>
</dbReference>
<dbReference type="EMBL" id="QJTE01000006">
    <property type="protein sequence ID" value="PYE81361.1"/>
    <property type="molecule type" value="Genomic_DNA"/>
</dbReference>
<dbReference type="Pfam" id="PF01965">
    <property type="entry name" value="DJ-1_PfpI"/>
    <property type="match status" value="1"/>
</dbReference>
<dbReference type="Gene3D" id="1.10.10.60">
    <property type="entry name" value="Homeodomain-like"/>
    <property type="match status" value="2"/>
</dbReference>